<proteinExistence type="predicted"/>
<gene>
    <name evidence="2" type="ORF">F8566_40645</name>
</gene>
<dbReference type="AlphaFoldDB" id="A0A6H9Y9S0"/>
<comment type="caution">
    <text evidence="2">The sequence shown here is derived from an EMBL/GenBank/DDBJ whole genome shotgun (WGS) entry which is preliminary data.</text>
</comment>
<evidence type="ECO:0000256" key="1">
    <source>
        <dbReference type="SAM" id="MobiDB-lite"/>
    </source>
</evidence>
<evidence type="ECO:0000313" key="2">
    <source>
        <dbReference type="EMBL" id="KAB2341888.1"/>
    </source>
</evidence>
<reference evidence="2 3" key="1">
    <citation type="submission" date="2019-09" db="EMBL/GenBank/DDBJ databases">
        <title>Actinomadura physcomitrii sp. nov., a novel actinomycete isolated from moss [Physcomitrium sphaericum (Ludw) Fuernr].</title>
        <authorList>
            <person name="Zhuang X."/>
            <person name="Liu C."/>
        </authorList>
    </citation>
    <scope>NUCLEOTIDE SEQUENCE [LARGE SCALE GENOMIC DNA]</scope>
    <source>
        <strain evidence="2 3">HMC1</strain>
    </source>
</reference>
<sequence length="70" mass="7669">MEARVVTPPFNVVDPVLGQIELEDLLRALCSAGLQILRGSGQQQSARSDAVTLPDRLRESRRLGSQVPRT</sequence>
<feature type="region of interest" description="Disordered" evidence="1">
    <location>
        <begin position="39"/>
        <end position="70"/>
    </location>
</feature>
<dbReference type="Proteomes" id="UP000468735">
    <property type="component" value="Unassembled WGS sequence"/>
</dbReference>
<dbReference type="RefSeq" id="WP_151568077.1">
    <property type="nucleotide sequence ID" value="NZ_WBMT01000024.1"/>
</dbReference>
<name>A0A6H9Y9S0_9ACTN</name>
<evidence type="ECO:0000313" key="3">
    <source>
        <dbReference type="Proteomes" id="UP000468735"/>
    </source>
</evidence>
<dbReference type="EMBL" id="WBMT01000024">
    <property type="protein sequence ID" value="KAB2341888.1"/>
    <property type="molecule type" value="Genomic_DNA"/>
</dbReference>
<protein>
    <submittedName>
        <fullName evidence="2">Uncharacterized protein</fullName>
    </submittedName>
</protein>
<accession>A0A6H9Y9S0</accession>
<organism evidence="2 3">
    <name type="scientific">Actinomadura rudentiformis</name>
    <dbReference type="NCBI Taxonomy" id="359158"/>
    <lineage>
        <taxon>Bacteria</taxon>
        <taxon>Bacillati</taxon>
        <taxon>Actinomycetota</taxon>
        <taxon>Actinomycetes</taxon>
        <taxon>Streptosporangiales</taxon>
        <taxon>Thermomonosporaceae</taxon>
        <taxon>Actinomadura</taxon>
    </lineage>
</organism>
<keyword evidence="3" id="KW-1185">Reference proteome</keyword>